<accession>A0ACB9RFQ5</accession>
<keyword evidence="2" id="KW-1185">Reference proteome</keyword>
<protein>
    <submittedName>
        <fullName evidence="1">Uncharacterized protein</fullName>
    </submittedName>
</protein>
<dbReference type="EMBL" id="CM042883">
    <property type="protein sequence ID" value="KAI4377725.1"/>
    <property type="molecule type" value="Genomic_DNA"/>
</dbReference>
<evidence type="ECO:0000313" key="2">
    <source>
        <dbReference type="Proteomes" id="UP001057402"/>
    </source>
</evidence>
<reference evidence="2" key="1">
    <citation type="journal article" date="2023" name="Front. Plant Sci.">
        <title>Chromosomal-level genome assembly of Melastoma candidum provides insights into trichome evolution.</title>
        <authorList>
            <person name="Zhong Y."/>
            <person name="Wu W."/>
            <person name="Sun C."/>
            <person name="Zou P."/>
            <person name="Liu Y."/>
            <person name="Dai S."/>
            <person name="Zhou R."/>
        </authorList>
    </citation>
    <scope>NUCLEOTIDE SEQUENCE [LARGE SCALE GENOMIC DNA]</scope>
</reference>
<comment type="caution">
    <text evidence="1">The sequence shown here is derived from an EMBL/GenBank/DDBJ whole genome shotgun (WGS) entry which is preliminary data.</text>
</comment>
<dbReference type="Proteomes" id="UP001057402">
    <property type="component" value="Chromosome 4"/>
</dbReference>
<proteinExistence type="predicted"/>
<evidence type="ECO:0000313" key="1">
    <source>
        <dbReference type="EMBL" id="KAI4377725.1"/>
    </source>
</evidence>
<gene>
    <name evidence="1" type="ORF">MLD38_015308</name>
</gene>
<sequence length="218" mass="24577">MVMYRKIHKGDFMCPPWFSPEARRLITRLLDPSPTTRITVTKITESSWFKKSVPKSIITKAEGEFDFFGTKGVDNEPKGPETLNAFHIISLSQGFDLSGLFEEKREEKEELRFATMRPASSVISRLEEVASREGRFSIRRSESMVKLQGKERGRKGKLGIAAEILPVTPYVSMVEVKKENGDTFEYNRFCVEELRPALKDIVWTSVAAAGGDNPVPSA</sequence>
<organism evidence="1 2">
    <name type="scientific">Melastoma candidum</name>
    <dbReference type="NCBI Taxonomy" id="119954"/>
    <lineage>
        <taxon>Eukaryota</taxon>
        <taxon>Viridiplantae</taxon>
        <taxon>Streptophyta</taxon>
        <taxon>Embryophyta</taxon>
        <taxon>Tracheophyta</taxon>
        <taxon>Spermatophyta</taxon>
        <taxon>Magnoliopsida</taxon>
        <taxon>eudicotyledons</taxon>
        <taxon>Gunneridae</taxon>
        <taxon>Pentapetalae</taxon>
        <taxon>rosids</taxon>
        <taxon>malvids</taxon>
        <taxon>Myrtales</taxon>
        <taxon>Melastomataceae</taxon>
        <taxon>Melastomatoideae</taxon>
        <taxon>Melastomateae</taxon>
        <taxon>Melastoma</taxon>
    </lineage>
</organism>
<name>A0ACB9RFQ5_9MYRT</name>